<dbReference type="CDD" id="cd05233">
    <property type="entry name" value="SDR_c"/>
    <property type="match status" value="1"/>
</dbReference>
<evidence type="ECO:0000256" key="2">
    <source>
        <dbReference type="ARBA" id="ARBA00023002"/>
    </source>
</evidence>
<sequence>MQDLTGKVALVTGGGRDIGRQVVLALAKAGANVCFNYFDSDTEADATLEEVQKIGAGQGLQAQGDMTNAADVDRVVKACTEAFGPRIDILVNVVGGLVGRKTMEEMDEQFWDFVIDVNLKSVFLVTKRVLQQMEAGASIINFASQAARDGGGPGAIAYATGKGAVLTMTRGLAKELGPKGIRVNSISPGMIATAFHDTFTKPEVRERVAGMTPLRREGQAAEVAELVAYLASDQASFITGSSVDINGGTYFC</sequence>
<dbReference type="PANTHER" id="PTHR43639:SF1">
    <property type="entry name" value="SHORT-CHAIN DEHYDROGENASE_REDUCTASE FAMILY PROTEIN"/>
    <property type="match status" value="1"/>
</dbReference>
<keyword evidence="2" id="KW-0560">Oxidoreductase</keyword>
<reference evidence="3" key="1">
    <citation type="submission" date="2023-07" db="EMBL/GenBank/DDBJ databases">
        <authorList>
            <person name="Kim M.K."/>
        </authorList>
    </citation>
    <scope>NUCLEOTIDE SEQUENCE</scope>
    <source>
        <strain evidence="3">ASUV-10-1</strain>
    </source>
</reference>
<evidence type="ECO:0000256" key="1">
    <source>
        <dbReference type="ARBA" id="ARBA00006484"/>
    </source>
</evidence>
<protein>
    <submittedName>
        <fullName evidence="3">SDR family oxidoreductase</fullName>
    </submittedName>
</protein>
<dbReference type="EMBL" id="JAUQSY010000004">
    <property type="protein sequence ID" value="MDO7874519.1"/>
    <property type="molecule type" value="Genomic_DNA"/>
</dbReference>
<dbReference type="Gene3D" id="3.40.50.720">
    <property type="entry name" value="NAD(P)-binding Rossmann-like Domain"/>
    <property type="match status" value="1"/>
</dbReference>
<dbReference type="InterPro" id="IPR036291">
    <property type="entry name" value="NAD(P)-bd_dom_sf"/>
</dbReference>
<dbReference type="Proteomes" id="UP001176429">
    <property type="component" value="Unassembled WGS sequence"/>
</dbReference>
<accession>A0ABT9B8C0</accession>
<dbReference type="PRINTS" id="PR00080">
    <property type="entry name" value="SDRFAMILY"/>
</dbReference>
<comment type="caution">
    <text evidence="3">The sequence shown here is derived from an EMBL/GenBank/DDBJ whole genome shotgun (WGS) entry which is preliminary data.</text>
</comment>
<comment type="similarity">
    <text evidence="1">Belongs to the short-chain dehydrogenases/reductases (SDR) family.</text>
</comment>
<name>A0ABT9B8C0_9BACT</name>
<dbReference type="InterPro" id="IPR002347">
    <property type="entry name" value="SDR_fam"/>
</dbReference>
<evidence type="ECO:0000313" key="3">
    <source>
        <dbReference type="EMBL" id="MDO7874519.1"/>
    </source>
</evidence>
<keyword evidence="4" id="KW-1185">Reference proteome</keyword>
<proteinExistence type="inferred from homology"/>
<dbReference type="PRINTS" id="PR00081">
    <property type="entry name" value="GDHRDH"/>
</dbReference>
<gene>
    <name evidence="3" type="ORF">Q5H93_07235</name>
</gene>
<dbReference type="SUPFAM" id="SSF51735">
    <property type="entry name" value="NAD(P)-binding Rossmann-fold domains"/>
    <property type="match status" value="1"/>
</dbReference>
<dbReference type="Pfam" id="PF13561">
    <property type="entry name" value="adh_short_C2"/>
    <property type="match status" value="1"/>
</dbReference>
<dbReference type="RefSeq" id="WP_305005835.1">
    <property type="nucleotide sequence ID" value="NZ_JAUQSY010000004.1"/>
</dbReference>
<evidence type="ECO:0000313" key="4">
    <source>
        <dbReference type="Proteomes" id="UP001176429"/>
    </source>
</evidence>
<dbReference type="PANTHER" id="PTHR43639">
    <property type="entry name" value="OXIDOREDUCTASE, SHORT-CHAIN DEHYDROGENASE/REDUCTASE FAMILY (AFU_ORTHOLOGUE AFUA_5G02870)"/>
    <property type="match status" value="1"/>
</dbReference>
<organism evidence="3 4">
    <name type="scientific">Hymenobacter aranciens</name>
    <dbReference type="NCBI Taxonomy" id="3063996"/>
    <lineage>
        <taxon>Bacteria</taxon>
        <taxon>Pseudomonadati</taxon>
        <taxon>Bacteroidota</taxon>
        <taxon>Cytophagia</taxon>
        <taxon>Cytophagales</taxon>
        <taxon>Hymenobacteraceae</taxon>
        <taxon>Hymenobacter</taxon>
    </lineage>
</organism>